<evidence type="ECO:0000256" key="2">
    <source>
        <dbReference type="ARBA" id="ARBA00008787"/>
    </source>
</evidence>
<dbReference type="InterPro" id="IPR036584">
    <property type="entry name" value="FliS_sf"/>
</dbReference>
<accession>A0A3D2X748</accession>
<keyword evidence="4" id="KW-1005">Bacterial flagellum biogenesis</keyword>
<evidence type="ECO:0000313" key="7">
    <source>
        <dbReference type="Proteomes" id="UP000262969"/>
    </source>
</evidence>
<organism evidence="6 7">
    <name type="scientific">Lachnoclostridium phytofermentans</name>
    <dbReference type="NCBI Taxonomy" id="66219"/>
    <lineage>
        <taxon>Bacteria</taxon>
        <taxon>Bacillati</taxon>
        <taxon>Bacillota</taxon>
        <taxon>Clostridia</taxon>
        <taxon>Lachnospirales</taxon>
        <taxon>Lachnospiraceae</taxon>
    </lineage>
</organism>
<dbReference type="Pfam" id="PF02561">
    <property type="entry name" value="FliS"/>
    <property type="match status" value="1"/>
</dbReference>
<dbReference type="PANTHER" id="PTHR34773:SF1">
    <property type="entry name" value="FLAGELLAR SECRETION CHAPERONE FLIS"/>
    <property type="match status" value="1"/>
</dbReference>
<dbReference type="Proteomes" id="UP000262969">
    <property type="component" value="Unassembled WGS sequence"/>
</dbReference>
<evidence type="ECO:0000256" key="1">
    <source>
        <dbReference type="ARBA" id="ARBA00004514"/>
    </source>
</evidence>
<name>A0A3D2X748_9FIRM</name>
<protein>
    <recommendedName>
        <fullName evidence="8">Flagellar protein FliS</fullName>
    </recommendedName>
</protein>
<evidence type="ECO:0000256" key="3">
    <source>
        <dbReference type="ARBA" id="ARBA00022490"/>
    </source>
</evidence>
<keyword evidence="3" id="KW-0963">Cytoplasm</keyword>
<reference evidence="6 7" key="1">
    <citation type="journal article" date="2018" name="Nat. Biotechnol.">
        <title>A standardized bacterial taxonomy based on genome phylogeny substantially revises the tree of life.</title>
        <authorList>
            <person name="Parks D.H."/>
            <person name="Chuvochina M."/>
            <person name="Waite D.W."/>
            <person name="Rinke C."/>
            <person name="Skarshewski A."/>
            <person name="Chaumeil P.A."/>
            <person name="Hugenholtz P."/>
        </authorList>
    </citation>
    <scope>NUCLEOTIDE SEQUENCE [LARGE SCALE GENOMIC DNA]</scope>
    <source>
        <strain evidence="6">UBA11728</strain>
    </source>
</reference>
<dbReference type="GO" id="GO:0005829">
    <property type="term" value="C:cytosol"/>
    <property type="evidence" value="ECO:0007669"/>
    <property type="project" value="UniProtKB-SubCell"/>
</dbReference>
<dbReference type="GO" id="GO:0044780">
    <property type="term" value="P:bacterial-type flagellum assembly"/>
    <property type="evidence" value="ECO:0007669"/>
    <property type="project" value="InterPro"/>
</dbReference>
<dbReference type="EMBL" id="DPVV01000374">
    <property type="protein sequence ID" value="HCL02970.1"/>
    <property type="molecule type" value="Genomic_DNA"/>
</dbReference>
<dbReference type="AlphaFoldDB" id="A0A3D2X748"/>
<evidence type="ECO:0008006" key="8">
    <source>
        <dbReference type="Google" id="ProtNLM"/>
    </source>
</evidence>
<dbReference type="SUPFAM" id="SSF101116">
    <property type="entry name" value="Flagellar export chaperone FliS"/>
    <property type="match status" value="1"/>
</dbReference>
<evidence type="ECO:0000313" key="6">
    <source>
        <dbReference type="EMBL" id="HCL02970.1"/>
    </source>
</evidence>
<evidence type="ECO:0000256" key="4">
    <source>
        <dbReference type="ARBA" id="ARBA00022795"/>
    </source>
</evidence>
<evidence type="ECO:0000256" key="5">
    <source>
        <dbReference type="ARBA" id="ARBA00023186"/>
    </source>
</evidence>
<gene>
    <name evidence="6" type="ORF">DHW61_11275</name>
</gene>
<comment type="similarity">
    <text evidence="2">Belongs to the FliS family.</text>
</comment>
<proteinExistence type="inferred from homology"/>
<comment type="caution">
    <text evidence="6">The sequence shown here is derived from an EMBL/GenBank/DDBJ whole genome shotgun (WGS) entry which is preliminary data.</text>
</comment>
<dbReference type="PANTHER" id="PTHR34773">
    <property type="entry name" value="FLAGELLAR SECRETION CHAPERONE FLIS"/>
    <property type="match status" value="1"/>
</dbReference>
<dbReference type="CDD" id="cd16098">
    <property type="entry name" value="FliS"/>
    <property type="match status" value="1"/>
</dbReference>
<dbReference type="GO" id="GO:0071973">
    <property type="term" value="P:bacterial-type flagellum-dependent cell motility"/>
    <property type="evidence" value="ECO:0007669"/>
    <property type="project" value="TreeGrafter"/>
</dbReference>
<dbReference type="InterPro" id="IPR003713">
    <property type="entry name" value="FliS"/>
</dbReference>
<sequence length="159" mass="18203">MNKDRLREFAVRVTQANQSQLIVILYDILEADLESATDAINAKDYKIYEKELRHASRVINQLMGALDYRYPLAYDLLSLYSYLNKKLVCAQMSRSNQDFPEILDLINDLRVGFLEVSKQDNSGPMMQNTQQIYAGLTYGRGTLNESSLNPSDIHRGFKA</sequence>
<dbReference type="Gene3D" id="1.20.120.340">
    <property type="entry name" value="Flagellar protein FliS"/>
    <property type="match status" value="1"/>
</dbReference>
<keyword evidence="5" id="KW-0143">Chaperone</keyword>
<comment type="subcellular location">
    <subcellularLocation>
        <location evidence="1">Cytoplasm</location>
        <location evidence="1">Cytosol</location>
    </subcellularLocation>
</comment>